<sequence>MMTDVLRVPAHSHLSKGASELEECPICHVALNKKNLSKHLKKVHSQGTASKTPGDLEKPFEVNSRDDFIKAKEKPGRGKVKALDWTVADYDSQNCGKVKINKKYYKCWRCGKLLTKASTATHLIKKHGFRPKDPTTAHFWYFDEVIKIQYRDKSAATPAKKTKKNKEIDWHQEVSDLSKAKLPSGQTATVKCPVCEIPLNTKNVKKHFKKMHKELLQTQKQSYAVSSAKDKDVNTKKKSVEIRPDHEYSEDVLDRAKIYNGGAYGLGKSRKH</sequence>
<dbReference type="SMART" id="SM00355">
    <property type="entry name" value="ZnF_C2H2"/>
    <property type="match status" value="3"/>
</dbReference>
<evidence type="ECO:0000256" key="1">
    <source>
        <dbReference type="SAM" id="MobiDB-lite"/>
    </source>
</evidence>
<dbReference type="Proteomes" id="UP000186806">
    <property type="component" value="Unassembled WGS sequence"/>
</dbReference>
<dbReference type="RefSeq" id="WP_075369884.1">
    <property type="nucleotide sequence ID" value="NZ_MSDQ01000032.1"/>
</dbReference>
<dbReference type="InterPro" id="IPR013087">
    <property type="entry name" value="Znf_C2H2_type"/>
</dbReference>
<dbReference type="SUPFAM" id="SSF75712">
    <property type="entry name" value="Rad50 coiled-coil Zn hook"/>
    <property type="match status" value="1"/>
</dbReference>
<dbReference type="EMBL" id="MSDQ01000032">
    <property type="protein sequence ID" value="OLO10774.1"/>
    <property type="molecule type" value="Genomic_DNA"/>
</dbReference>
<protein>
    <recommendedName>
        <fullName evidence="2">C2H2-type domain-containing protein</fullName>
    </recommendedName>
</protein>
<evidence type="ECO:0000259" key="2">
    <source>
        <dbReference type="SMART" id="SM00355"/>
    </source>
</evidence>
<feature type="domain" description="C2H2-type" evidence="2">
    <location>
        <begin position="22"/>
        <end position="44"/>
    </location>
</feature>
<keyword evidence="4" id="KW-1185">Reference proteome</keyword>
<dbReference type="AlphaFoldDB" id="A0A1Q8TAS5"/>
<feature type="region of interest" description="Disordered" evidence="1">
    <location>
        <begin position="222"/>
        <end position="242"/>
    </location>
</feature>
<proteinExistence type="predicted"/>
<feature type="domain" description="C2H2-type" evidence="2">
    <location>
        <begin position="190"/>
        <end position="212"/>
    </location>
</feature>
<feature type="compositionally biased region" description="Basic and acidic residues" evidence="1">
    <location>
        <begin position="228"/>
        <end position="242"/>
    </location>
</feature>
<gene>
    <name evidence="3" type="ORF">BTW10_13875</name>
</gene>
<name>A0A1Q8TAS5_9GAMM</name>
<reference evidence="3 4" key="1">
    <citation type="submission" date="2016-12" db="EMBL/GenBank/DDBJ databases">
        <title>Draft genome sequences of strains Salinicola socius SMB35, Salinicola sp. MH3R3-1 and Chromohalobacter sp. SMB17 from the Verkhnekamsk potash mining region of Russia.</title>
        <authorList>
            <person name="Mavrodi D.V."/>
            <person name="Olsson B.E."/>
            <person name="Korsakova E.S."/>
            <person name="Pyankova A."/>
            <person name="Mavrodi O.V."/>
            <person name="Plotnikova E.G."/>
        </authorList>
    </citation>
    <scope>NUCLEOTIDE SEQUENCE [LARGE SCALE GENOMIC DNA]</scope>
    <source>
        <strain evidence="3 4">SMB17</strain>
    </source>
</reference>
<evidence type="ECO:0000313" key="4">
    <source>
        <dbReference type="Proteomes" id="UP000186806"/>
    </source>
</evidence>
<comment type="caution">
    <text evidence="3">The sequence shown here is derived from an EMBL/GenBank/DDBJ whole genome shotgun (WGS) entry which is preliminary data.</text>
</comment>
<evidence type="ECO:0000313" key="3">
    <source>
        <dbReference type="EMBL" id="OLO10774.1"/>
    </source>
</evidence>
<organism evidence="3 4">
    <name type="scientific">Chromohalobacter japonicus</name>
    <dbReference type="NCBI Taxonomy" id="223900"/>
    <lineage>
        <taxon>Bacteria</taxon>
        <taxon>Pseudomonadati</taxon>
        <taxon>Pseudomonadota</taxon>
        <taxon>Gammaproteobacteria</taxon>
        <taxon>Oceanospirillales</taxon>
        <taxon>Halomonadaceae</taxon>
        <taxon>Chromohalobacter</taxon>
    </lineage>
</organism>
<feature type="domain" description="C2H2-type" evidence="2">
    <location>
        <begin position="105"/>
        <end position="127"/>
    </location>
</feature>
<accession>A0A1Q8TAS5</accession>